<dbReference type="InterPro" id="IPR055647">
    <property type="entry name" value="DUF7223"/>
</dbReference>
<feature type="domain" description="DUF7223" evidence="3">
    <location>
        <begin position="421"/>
        <end position="643"/>
    </location>
</feature>
<sequence length="886" mass="96888">MYTNFTLFLSRRYKNLQQDGGPSAEEPAMKSTLFFTLLLSALLSVVRGGTGVDPYISNRHYREMRLFPTRHPEHDAVDTTHLKPTSFLEFHYHDPAVPQHIPRSFATVRVDGFNAPAVNLENSDHISSVRCDKNNMFVAFNNDEAWNIAAREWSSSPKLVMIAFRDTCGEGTASGQRSFHMVSDMKSDKDKRQISFSMSTVPLEAAVHPEKYVTIDVAGYRPNPDSDRQRRYLSPRGDGDDKINDGFDDALDETLGLVSPMDDDDVLSDLLLGEIDDERLVPRKKGGGKGKDKGKDKGNGCSVVLKPAKYLSKGGTSSDPCPKASKSLFSKVKKLGQKFKGLFSKFKKGLGKVVEYFSESSKILKQVLSKNGYSPAGSASFDTNVTHPMIYTDAFGSAYKVYSLSGSKDIKTNSGDTSTKAGLDIYCVGCRANGYIRFEAHFQFEVKTFSFKSANARITDGALVGELGLGATVDVKNTGSFKYEMPTTALSPLNIPGILIVGPSISFSVDAMWKELAVTGNFIARAGYGWKNLSMSIDFLDSKNSQAAKWISLDPTPTFGASVKGKATFESHFSSKLLFGIDIFKGKFKANAGIEANASMPISAEGSASTSGKGTSTCDAKVSLDLDIKLAFITEYKGTKQTPFGTAEFKPGGTFPLKKCVPAPDAKADKALIEPPPVPETAMLPNVPGLAYRKIISEKTDQGTFQILWQPDDKNLYVVPVDDKLVDSSEVLESLLFLTKEGEGSMVSSGTADGRFFHTYGDIVNNYDKVKASRIRLGKENEVPKGSVLLTFRSDMIDDKQVIRAVTPKSDVDKDTGMFYLVGCVYKEKKKLAKVFIVGDDIEAGINYLMAQPVVSADKAKADPPPLKDADFESCFLLSFNFDDQK</sequence>
<feature type="domain" description="DUF7029" evidence="2">
    <location>
        <begin position="113"/>
        <end position="208"/>
    </location>
</feature>
<evidence type="ECO:0000313" key="5">
    <source>
        <dbReference type="Proteomes" id="UP001383192"/>
    </source>
</evidence>
<feature type="region of interest" description="Disordered" evidence="1">
    <location>
        <begin position="218"/>
        <end position="245"/>
    </location>
</feature>
<gene>
    <name evidence="4" type="ORF">VNI00_010586</name>
</gene>
<evidence type="ECO:0000256" key="1">
    <source>
        <dbReference type="SAM" id="MobiDB-lite"/>
    </source>
</evidence>
<evidence type="ECO:0000259" key="2">
    <source>
        <dbReference type="Pfam" id="PF22974"/>
    </source>
</evidence>
<keyword evidence="5" id="KW-1185">Reference proteome</keyword>
<comment type="caution">
    <text evidence="4">The sequence shown here is derived from an EMBL/GenBank/DDBJ whole genome shotgun (WGS) entry which is preliminary data.</text>
</comment>
<dbReference type="Pfam" id="PF22974">
    <property type="entry name" value="DUF7029"/>
    <property type="match status" value="1"/>
</dbReference>
<reference evidence="4 5" key="1">
    <citation type="submission" date="2024-01" db="EMBL/GenBank/DDBJ databases">
        <title>A draft genome for a cacao thread blight-causing isolate of Paramarasmius palmivorus.</title>
        <authorList>
            <person name="Baruah I.K."/>
            <person name="Bukari Y."/>
            <person name="Amoako-Attah I."/>
            <person name="Meinhardt L.W."/>
            <person name="Bailey B.A."/>
            <person name="Cohen S.P."/>
        </authorList>
    </citation>
    <scope>NUCLEOTIDE SEQUENCE [LARGE SCALE GENOMIC DNA]</scope>
    <source>
        <strain evidence="4 5">GH-12</strain>
    </source>
</reference>
<dbReference type="EMBL" id="JAYKXP010000043">
    <property type="protein sequence ID" value="KAK7038702.1"/>
    <property type="molecule type" value="Genomic_DNA"/>
</dbReference>
<organism evidence="4 5">
    <name type="scientific">Paramarasmius palmivorus</name>
    <dbReference type="NCBI Taxonomy" id="297713"/>
    <lineage>
        <taxon>Eukaryota</taxon>
        <taxon>Fungi</taxon>
        <taxon>Dikarya</taxon>
        <taxon>Basidiomycota</taxon>
        <taxon>Agaricomycotina</taxon>
        <taxon>Agaricomycetes</taxon>
        <taxon>Agaricomycetidae</taxon>
        <taxon>Agaricales</taxon>
        <taxon>Marasmiineae</taxon>
        <taxon>Marasmiaceae</taxon>
        <taxon>Paramarasmius</taxon>
    </lineage>
</organism>
<accession>A0AAW0CGT2</accession>
<dbReference type="InterPro" id="IPR054293">
    <property type="entry name" value="DUF7029"/>
</dbReference>
<evidence type="ECO:0000259" key="3">
    <source>
        <dbReference type="Pfam" id="PF23865"/>
    </source>
</evidence>
<protein>
    <submittedName>
        <fullName evidence="4">Uncharacterized protein</fullName>
    </submittedName>
</protein>
<evidence type="ECO:0000313" key="4">
    <source>
        <dbReference type="EMBL" id="KAK7038702.1"/>
    </source>
</evidence>
<name>A0AAW0CGT2_9AGAR</name>
<dbReference type="Proteomes" id="UP001383192">
    <property type="component" value="Unassembled WGS sequence"/>
</dbReference>
<dbReference type="Pfam" id="PF23865">
    <property type="entry name" value="DUF7223"/>
    <property type="match status" value="1"/>
</dbReference>
<dbReference type="AlphaFoldDB" id="A0AAW0CGT2"/>
<proteinExistence type="predicted"/>